<dbReference type="GO" id="GO:0046872">
    <property type="term" value="F:metal ion binding"/>
    <property type="evidence" value="ECO:0007669"/>
    <property type="project" value="UniProtKB-KW"/>
</dbReference>
<dbReference type="RefSeq" id="WP_009502908.1">
    <property type="nucleotide sequence ID" value="NZ_LIGK01000003.1"/>
</dbReference>
<dbReference type="PROSITE" id="PS51007">
    <property type="entry name" value="CYTC"/>
    <property type="match status" value="1"/>
</dbReference>
<evidence type="ECO:0000256" key="6">
    <source>
        <dbReference type="PROSITE-ProRule" id="PRU00433"/>
    </source>
</evidence>
<dbReference type="InterPro" id="IPR036909">
    <property type="entry name" value="Cyt_c-like_dom_sf"/>
</dbReference>
<comment type="caution">
    <text evidence="9">The sequence shown here is derived from an EMBL/GenBank/DDBJ whole genome shotgun (WGS) entry which is preliminary data.</text>
</comment>
<dbReference type="GO" id="GO:0020037">
    <property type="term" value="F:heme binding"/>
    <property type="evidence" value="ECO:0007669"/>
    <property type="project" value="InterPro"/>
</dbReference>
<evidence type="ECO:0000256" key="4">
    <source>
        <dbReference type="ARBA" id="ARBA00022982"/>
    </source>
</evidence>
<keyword evidence="1" id="KW-0813">Transport</keyword>
<feature type="chain" id="PRO_5016335387" evidence="7">
    <location>
        <begin position="22"/>
        <end position="141"/>
    </location>
</feature>
<dbReference type="SUPFAM" id="SSF46626">
    <property type="entry name" value="Cytochrome c"/>
    <property type="match status" value="1"/>
</dbReference>
<evidence type="ECO:0000256" key="5">
    <source>
        <dbReference type="ARBA" id="ARBA00023004"/>
    </source>
</evidence>
<dbReference type="AlphaFoldDB" id="A0A327YTT0"/>
<accession>A0A327YTT0</accession>
<protein>
    <submittedName>
        <fullName evidence="9">Cytochrome c</fullName>
    </submittedName>
</protein>
<feature type="domain" description="Cytochrome c" evidence="8">
    <location>
        <begin position="22"/>
        <end position="138"/>
    </location>
</feature>
<dbReference type="Gene3D" id="1.10.760.10">
    <property type="entry name" value="Cytochrome c-like domain"/>
    <property type="match status" value="1"/>
</dbReference>
<evidence type="ECO:0000259" key="8">
    <source>
        <dbReference type="PROSITE" id="PS51007"/>
    </source>
</evidence>
<dbReference type="Proteomes" id="UP000249165">
    <property type="component" value="Unassembled WGS sequence"/>
</dbReference>
<evidence type="ECO:0000313" key="10">
    <source>
        <dbReference type="Proteomes" id="UP000249165"/>
    </source>
</evidence>
<organism evidence="9 10">
    <name type="scientific">Salipiger aestuarii</name>
    <dbReference type="NCBI Taxonomy" id="568098"/>
    <lineage>
        <taxon>Bacteria</taxon>
        <taxon>Pseudomonadati</taxon>
        <taxon>Pseudomonadota</taxon>
        <taxon>Alphaproteobacteria</taxon>
        <taxon>Rhodobacterales</taxon>
        <taxon>Roseobacteraceae</taxon>
        <taxon>Salipiger</taxon>
    </lineage>
</organism>
<dbReference type="PANTHER" id="PTHR11961">
    <property type="entry name" value="CYTOCHROME C"/>
    <property type="match status" value="1"/>
</dbReference>
<keyword evidence="5 6" id="KW-0408">Iron</keyword>
<dbReference type="EMBL" id="QLMG01000004">
    <property type="protein sequence ID" value="RAK21419.1"/>
    <property type="molecule type" value="Genomic_DNA"/>
</dbReference>
<dbReference type="GO" id="GO:0009055">
    <property type="term" value="F:electron transfer activity"/>
    <property type="evidence" value="ECO:0007669"/>
    <property type="project" value="InterPro"/>
</dbReference>
<keyword evidence="2 6" id="KW-0349">Heme</keyword>
<keyword evidence="4" id="KW-0249">Electron transport</keyword>
<name>A0A327YTT0_9RHOB</name>
<dbReference type="OrthoDB" id="9805828at2"/>
<sequence>MTFRIATVFAAALLAGTAAQAQDVAEGEDLFKKRCRSCHSIVAPDGEAIVKGGKTGPNLFGVIGRKAGSAPDFERYKDSLVAAGEKGLIWDEASFEQYVVDPTSFLKEYLEDGGARSGMTFKLRKGAPDVYAYLASVAPGS</sequence>
<proteinExistence type="predicted"/>
<evidence type="ECO:0000256" key="3">
    <source>
        <dbReference type="ARBA" id="ARBA00022723"/>
    </source>
</evidence>
<evidence type="ECO:0000313" key="9">
    <source>
        <dbReference type="EMBL" id="RAK21419.1"/>
    </source>
</evidence>
<gene>
    <name evidence="9" type="ORF">ATI53_100417</name>
</gene>
<evidence type="ECO:0000256" key="7">
    <source>
        <dbReference type="SAM" id="SignalP"/>
    </source>
</evidence>
<keyword evidence="7" id="KW-0732">Signal</keyword>
<dbReference type="InterPro" id="IPR002327">
    <property type="entry name" value="Cyt_c_1A/1B"/>
</dbReference>
<reference evidence="9 10" key="1">
    <citation type="submission" date="2018-06" db="EMBL/GenBank/DDBJ databases">
        <title>Genomic Encyclopedia of Archaeal and Bacterial Type Strains, Phase II (KMG-II): from individual species to whole genera.</title>
        <authorList>
            <person name="Goeker M."/>
        </authorList>
    </citation>
    <scope>NUCLEOTIDE SEQUENCE [LARGE SCALE GENOMIC DNA]</scope>
    <source>
        <strain evidence="9 10">DSM 22011</strain>
    </source>
</reference>
<keyword evidence="3 6" id="KW-0479">Metal-binding</keyword>
<evidence type="ECO:0000256" key="2">
    <source>
        <dbReference type="ARBA" id="ARBA00022617"/>
    </source>
</evidence>
<evidence type="ECO:0000256" key="1">
    <source>
        <dbReference type="ARBA" id="ARBA00022448"/>
    </source>
</evidence>
<dbReference type="InterPro" id="IPR009056">
    <property type="entry name" value="Cyt_c-like_dom"/>
</dbReference>
<feature type="signal peptide" evidence="7">
    <location>
        <begin position="1"/>
        <end position="21"/>
    </location>
</feature>
<keyword evidence="10" id="KW-1185">Reference proteome</keyword>